<dbReference type="InterPro" id="IPR021109">
    <property type="entry name" value="Peptidase_aspartic_dom_sf"/>
</dbReference>
<dbReference type="Proteomes" id="UP000828390">
    <property type="component" value="Unassembled WGS sequence"/>
</dbReference>
<reference evidence="1" key="2">
    <citation type="submission" date="2020-11" db="EMBL/GenBank/DDBJ databases">
        <authorList>
            <person name="McCartney M.A."/>
            <person name="Auch B."/>
            <person name="Kono T."/>
            <person name="Mallez S."/>
            <person name="Becker A."/>
            <person name="Gohl D.M."/>
            <person name="Silverstein K.A.T."/>
            <person name="Koren S."/>
            <person name="Bechman K.B."/>
            <person name="Herman A."/>
            <person name="Abrahante J.E."/>
            <person name="Garbe J."/>
        </authorList>
    </citation>
    <scope>NUCLEOTIDE SEQUENCE</scope>
    <source>
        <strain evidence="1">Duluth1</strain>
        <tissue evidence="1">Whole animal</tissue>
    </source>
</reference>
<organism evidence="1 2">
    <name type="scientific">Dreissena polymorpha</name>
    <name type="common">Zebra mussel</name>
    <name type="synonym">Mytilus polymorpha</name>
    <dbReference type="NCBI Taxonomy" id="45954"/>
    <lineage>
        <taxon>Eukaryota</taxon>
        <taxon>Metazoa</taxon>
        <taxon>Spiralia</taxon>
        <taxon>Lophotrochozoa</taxon>
        <taxon>Mollusca</taxon>
        <taxon>Bivalvia</taxon>
        <taxon>Autobranchia</taxon>
        <taxon>Heteroconchia</taxon>
        <taxon>Euheterodonta</taxon>
        <taxon>Imparidentia</taxon>
        <taxon>Neoheterodontei</taxon>
        <taxon>Myida</taxon>
        <taxon>Dreissenoidea</taxon>
        <taxon>Dreissenidae</taxon>
        <taxon>Dreissena</taxon>
    </lineage>
</organism>
<dbReference type="Gene3D" id="2.40.70.10">
    <property type="entry name" value="Acid Proteases"/>
    <property type="match status" value="1"/>
</dbReference>
<dbReference type="EMBL" id="JAIWYP010000002">
    <property type="protein sequence ID" value="KAH3875016.1"/>
    <property type="molecule type" value="Genomic_DNA"/>
</dbReference>
<comment type="caution">
    <text evidence="1">The sequence shown here is derived from an EMBL/GenBank/DDBJ whole genome shotgun (WGS) entry which is preliminary data.</text>
</comment>
<name>A0A9D4MEZ0_DREPO</name>
<gene>
    <name evidence="1" type="ORF">DPMN_038275</name>
</gene>
<reference evidence="1" key="1">
    <citation type="journal article" date="2019" name="bioRxiv">
        <title>The Genome of the Zebra Mussel, Dreissena polymorpha: A Resource for Invasive Species Research.</title>
        <authorList>
            <person name="McCartney M.A."/>
            <person name="Auch B."/>
            <person name="Kono T."/>
            <person name="Mallez S."/>
            <person name="Zhang Y."/>
            <person name="Obille A."/>
            <person name="Becker A."/>
            <person name="Abrahante J.E."/>
            <person name="Garbe J."/>
            <person name="Badalamenti J.P."/>
            <person name="Herman A."/>
            <person name="Mangelson H."/>
            <person name="Liachko I."/>
            <person name="Sullivan S."/>
            <person name="Sone E.D."/>
            <person name="Koren S."/>
            <person name="Silverstein K.A.T."/>
            <person name="Beckman K.B."/>
            <person name="Gohl D.M."/>
        </authorList>
    </citation>
    <scope>NUCLEOTIDE SEQUENCE</scope>
    <source>
        <strain evidence="1">Duluth1</strain>
        <tissue evidence="1">Whole animal</tissue>
    </source>
</reference>
<proteinExistence type="predicted"/>
<keyword evidence="2" id="KW-1185">Reference proteome</keyword>
<evidence type="ECO:0000313" key="2">
    <source>
        <dbReference type="Proteomes" id="UP000828390"/>
    </source>
</evidence>
<accession>A0A9D4MEZ0</accession>
<sequence>MRVVGNVDLLVPIGNECFDVSFVVCDIEADGILGQDFLRANVDSINYKRSCLMMGGDVVPLWTGGQALHICRVELQQTVEIPANSTMMVPIKIPQKEHLSELGLVEPSFHLMATKEISLMGGVVSISSDPVMTVLNYGN</sequence>
<protein>
    <submittedName>
        <fullName evidence="1">Uncharacterized protein</fullName>
    </submittedName>
</protein>
<evidence type="ECO:0000313" key="1">
    <source>
        <dbReference type="EMBL" id="KAH3875016.1"/>
    </source>
</evidence>
<dbReference type="AlphaFoldDB" id="A0A9D4MEZ0"/>